<accession>A0A932GN49</accession>
<reference evidence="6" key="1">
    <citation type="submission" date="2020-07" db="EMBL/GenBank/DDBJ databases">
        <title>Huge and variable diversity of episymbiotic CPR bacteria and DPANN archaea in groundwater ecosystems.</title>
        <authorList>
            <person name="He C.Y."/>
            <person name="Keren R."/>
            <person name="Whittaker M."/>
            <person name="Farag I.F."/>
            <person name="Doudna J."/>
            <person name="Cate J.H.D."/>
            <person name="Banfield J.F."/>
        </authorList>
    </citation>
    <scope>NUCLEOTIDE SEQUENCE</scope>
    <source>
        <strain evidence="6">NC_groundwater_717_Ag_S-0.2um_59_8</strain>
    </source>
</reference>
<evidence type="ECO:0000313" key="6">
    <source>
        <dbReference type="EMBL" id="MBI3013968.1"/>
    </source>
</evidence>
<dbReference type="GO" id="GO:0042597">
    <property type="term" value="C:periplasmic space"/>
    <property type="evidence" value="ECO:0007669"/>
    <property type="project" value="UniProtKB-SubCell"/>
</dbReference>
<name>A0A932GN49_UNCTE</name>
<evidence type="ECO:0000256" key="1">
    <source>
        <dbReference type="ARBA" id="ARBA00004418"/>
    </source>
</evidence>
<dbReference type="InterPro" id="IPR015168">
    <property type="entry name" value="SsuA/THI5"/>
</dbReference>
<gene>
    <name evidence="6" type="ORF">HYY65_02630</name>
</gene>
<dbReference type="Pfam" id="PF09084">
    <property type="entry name" value="NMT1"/>
    <property type="match status" value="1"/>
</dbReference>
<evidence type="ECO:0000259" key="5">
    <source>
        <dbReference type="Pfam" id="PF09084"/>
    </source>
</evidence>
<evidence type="ECO:0000256" key="4">
    <source>
        <dbReference type="SAM" id="SignalP"/>
    </source>
</evidence>
<dbReference type="PANTHER" id="PTHR30024:SF47">
    <property type="entry name" value="TAURINE-BINDING PERIPLASMIC PROTEIN"/>
    <property type="match status" value="1"/>
</dbReference>
<feature type="signal peptide" evidence="4">
    <location>
        <begin position="1"/>
        <end position="24"/>
    </location>
</feature>
<evidence type="ECO:0000256" key="3">
    <source>
        <dbReference type="ARBA" id="ARBA00022729"/>
    </source>
</evidence>
<protein>
    <submittedName>
        <fullName evidence="6">ABC transporter substrate-binding protein</fullName>
    </submittedName>
</protein>
<evidence type="ECO:0000256" key="2">
    <source>
        <dbReference type="ARBA" id="ARBA00010742"/>
    </source>
</evidence>
<evidence type="ECO:0000313" key="7">
    <source>
        <dbReference type="Proteomes" id="UP000741360"/>
    </source>
</evidence>
<dbReference type="PANTHER" id="PTHR30024">
    <property type="entry name" value="ALIPHATIC SULFONATES-BINDING PROTEIN-RELATED"/>
    <property type="match status" value="1"/>
</dbReference>
<dbReference type="SUPFAM" id="SSF53850">
    <property type="entry name" value="Periplasmic binding protein-like II"/>
    <property type="match status" value="1"/>
</dbReference>
<dbReference type="AlphaFoldDB" id="A0A932GN49"/>
<sequence>MKWKLLAACIVALTLLLPLSRSQAQEKLRFSYSSTNVVNAPWWMAKDKGFFKKHGMDPELLFIGSTTVSVQSLIAGDVQFGNATGGGIASANAGGGNLVLVSCFINTLPYQLVVSPSIKTAADLKGKAVGVSRFGSASDTAARFLVKSLGLTPGKDVPILQVGGGIERVSALRTGKIAALSASPGVMALAEGVEYRILADTGNVSEKLLFPYICGATTKSFLASNRDLIKRATMAMIEGTHYFKQNKAETKKIVAKYSRQNNEKYLEEGWDVTARLLERVPYVTMEGAESQVKEVLANRPGVPLKTQDIVDNGLVAEIEKSGFIDTVYRGK</sequence>
<dbReference type="Gene3D" id="3.40.190.10">
    <property type="entry name" value="Periplasmic binding protein-like II"/>
    <property type="match status" value="2"/>
</dbReference>
<feature type="domain" description="SsuA/THI5-like" evidence="5">
    <location>
        <begin position="40"/>
        <end position="246"/>
    </location>
</feature>
<proteinExistence type="inferred from homology"/>
<organism evidence="6 7">
    <name type="scientific">Tectimicrobiota bacterium</name>
    <dbReference type="NCBI Taxonomy" id="2528274"/>
    <lineage>
        <taxon>Bacteria</taxon>
        <taxon>Pseudomonadati</taxon>
        <taxon>Nitrospinota/Tectimicrobiota group</taxon>
        <taxon>Candidatus Tectimicrobiota</taxon>
    </lineage>
</organism>
<comment type="caution">
    <text evidence="6">The sequence shown here is derived from an EMBL/GenBank/DDBJ whole genome shotgun (WGS) entry which is preliminary data.</text>
</comment>
<feature type="chain" id="PRO_5036882027" evidence="4">
    <location>
        <begin position="25"/>
        <end position="331"/>
    </location>
</feature>
<keyword evidence="3 4" id="KW-0732">Signal</keyword>
<dbReference type="Proteomes" id="UP000741360">
    <property type="component" value="Unassembled WGS sequence"/>
</dbReference>
<dbReference type="GO" id="GO:0042918">
    <property type="term" value="P:alkanesulfonate transmembrane transport"/>
    <property type="evidence" value="ECO:0007669"/>
    <property type="project" value="TreeGrafter"/>
</dbReference>
<comment type="subcellular location">
    <subcellularLocation>
        <location evidence="1">Periplasm</location>
    </subcellularLocation>
</comment>
<comment type="similarity">
    <text evidence="2">Belongs to the bacterial solute-binding protein SsuA/TauA family.</text>
</comment>
<dbReference type="EMBL" id="JACPSX010000044">
    <property type="protein sequence ID" value="MBI3013968.1"/>
    <property type="molecule type" value="Genomic_DNA"/>
</dbReference>